<comment type="subcellular location">
    <subcellularLocation>
        <location evidence="1">Cell membrane</location>
        <topology evidence="1">Peripheral membrane protein</topology>
    </subcellularLocation>
</comment>
<sequence length="279" mass="30987">MVETSVTEETASPEIQSSGDVILRLEGISKQFPGTLALDNVDFDVRSGEVHVLFGENGAGKSTLIQIVAGVYRQSSGSINLNGDNITLSSVKRARELGVSAVFQEFSLVPELSVEENLFLGSELTRGPILDKVSLRRQARETLDRLGFPLKANSIVLYLSRAEQQMVEIAKAFRTKPSIMIFDEPTASLTERETERLFQLIEQLKSDGIGIIYITHRMNEIKQIGDRITVLRDGRLIDTIPVEEASDTKLVELMTGRVIDQIFPEIKLQAGEELLKIEN</sequence>
<keyword evidence="2" id="KW-0813">Transport</keyword>
<dbReference type="AlphaFoldDB" id="A0A382BBG2"/>
<dbReference type="InterPro" id="IPR003439">
    <property type="entry name" value="ABC_transporter-like_ATP-bd"/>
</dbReference>
<protein>
    <recommendedName>
        <fullName evidence="9">ABC transporter domain-containing protein</fullName>
    </recommendedName>
</protein>
<evidence type="ECO:0000256" key="8">
    <source>
        <dbReference type="ARBA" id="ARBA00023136"/>
    </source>
</evidence>
<keyword evidence="5" id="KW-0547">Nucleotide-binding</keyword>
<name>A0A382BBG2_9ZZZZ</name>
<keyword evidence="4" id="KW-0677">Repeat</keyword>
<dbReference type="EMBL" id="UINC01028958">
    <property type="protein sequence ID" value="SVB10881.1"/>
    <property type="molecule type" value="Genomic_DNA"/>
</dbReference>
<dbReference type="PROSITE" id="PS50893">
    <property type="entry name" value="ABC_TRANSPORTER_2"/>
    <property type="match status" value="1"/>
</dbReference>
<dbReference type="PANTHER" id="PTHR43790">
    <property type="entry name" value="CARBOHYDRATE TRANSPORT ATP-BINDING PROTEIN MG119-RELATED"/>
    <property type="match status" value="1"/>
</dbReference>
<dbReference type="InterPro" id="IPR050107">
    <property type="entry name" value="ABC_carbohydrate_import_ATPase"/>
</dbReference>
<keyword evidence="8" id="KW-0472">Membrane</keyword>
<dbReference type="SMART" id="SM00382">
    <property type="entry name" value="AAA"/>
    <property type="match status" value="1"/>
</dbReference>
<evidence type="ECO:0000256" key="3">
    <source>
        <dbReference type="ARBA" id="ARBA00022475"/>
    </source>
</evidence>
<gene>
    <name evidence="10" type="ORF">METZ01_LOCUS163735</name>
</gene>
<dbReference type="CDD" id="cd03216">
    <property type="entry name" value="ABC_Carb_Monos_I"/>
    <property type="match status" value="1"/>
</dbReference>
<keyword evidence="6" id="KW-0067">ATP-binding</keyword>
<reference evidence="10" key="1">
    <citation type="submission" date="2018-05" db="EMBL/GenBank/DDBJ databases">
        <authorList>
            <person name="Lanie J.A."/>
            <person name="Ng W.-L."/>
            <person name="Kazmierczak K.M."/>
            <person name="Andrzejewski T.M."/>
            <person name="Davidsen T.M."/>
            <person name="Wayne K.J."/>
            <person name="Tettelin H."/>
            <person name="Glass J.I."/>
            <person name="Rusch D."/>
            <person name="Podicherti R."/>
            <person name="Tsui H.-C.T."/>
            <person name="Winkler M.E."/>
        </authorList>
    </citation>
    <scope>NUCLEOTIDE SEQUENCE</scope>
</reference>
<dbReference type="Pfam" id="PF00005">
    <property type="entry name" value="ABC_tran"/>
    <property type="match status" value="1"/>
</dbReference>
<evidence type="ECO:0000259" key="9">
    <source>
        <dbReference type="PROSITE" id="PS50893"/>
    </source>
</evidence>
<dbReference type="InterPro" id="IPR003593">
    <property type="entry name" value="AAA+_ATPase"/>
</dbReference>
<evidence type="ECO:0000256" key="2">
    <source>
        <dbReference type="ARBA" id="ARBA00022448"/>
    </source>
</evidence>
<evidence type="ECO:0000256" key="5">
    <source>
        <dbReference type="ARBA" id="ARBA00022741"/>
    </source>
</evidence>
<organism evidence="10">
    <name type="scientific">marine metagenome</name>
    <dbReference type="NCBI Taxonomy" id="408172"/>
    <lineage>
        <taxon>unclassified sequences</taxon>
        <taxon>metagenomes</taxon>
        <taxon>ecological metagenomes</taxon>
    </lineage>
</organism>
<dbReference type="GO" id="GO:0016887">
    <property type="term" value="F:ATP hydrolysis activity"/>
    <property type="evidence" value="ECO:0007669"/>
    <property type="project" value="InterPro"/>
</dbReference>
<evidence type="ECO:0000256" key="1">
    <source>
        <dbReference type="ARBA" id="ARBA00004202"/>
    </source>
</evidence>
<evidence type="ECO:0000313" key="10">
    <source>
        <dbReference type="EMBL" id="SVB10881.1"/>
    </source>
</evidence>
<dbReference type="GO" id="GO:0005524">
    <property type="term" value="F:ATP binding"/>
    <property type="evidence" value="ECO:0007669"/>
    <property type="project" value="UniProtKB-KW"/>
</dbReference>
<feature type="non-terminal residue" evidence="10">
    <location>
        <position position="279"/>
    </location>
</feature>
<dbReference type="InterPro" id="IPR027417">
    <property type="entry name" value="P-loop_NTPase"/>
</dbReference>
<evidence type="ECO:0000256" key="7">
    <source>
        <dbReference type="ARBA" id="ARBA00022967"/>
    </source>
</evidence>
<dbReference type="PANTHER" id="PTHR43790:SF9">
    <property type="entry name" value="GALACTOFURANOSE TRANSPORTER ATP-BINDING PROTEIN YTFR"/>
    <property type="match status" value="1"/>
</dbReference>
<proteinExistence type="predicted"/>
<evidence type="ECO:0000256" key="6">
    <source>
        <dbReference type="ARBA" id="ARBA00022840"/>
    </source>
</evidence>
<dbReference type="Gene3D" id="3.40.50.300">
    <property type="entry name" value="P-loop containing nucleotide triphosphate hydrolases"/>
    <property type="match status" value="1"/>
</dbReference>
<dbReference type="SUPFAM" id="SSF52540">
    <property type="entry name" value="P-loop containing nucleoside triphosphate hydrolases"/>
    <property type="match status" value="1"/>
</dbReference>
<dbReference type="GO" id="GO:0005886">
    <property type="term" value="C:plasma membrane"/>
    <property type="evidence" value="ECO:0007669"/>
    <property type="project" value="UniProtKB-SubCell"/>
</dbReference>
<dbReference type="FunFam" id="3.40.50.300:FF:000127">
    <property type="entry name" value="Ribose import ATP-binding protein RbsA"/>
    <property type="match status" value="1"/>
</dbReference>
<evidence type="ECO:0000256" key="4">
    <source>
        <dbReference type="ARBA" id="ARBA00022737"/>
    </source>
</evidence>
<keyword evidence="3" id="KW-1003">Cell membrane</keyword>
<keyword evidence="7" id="KW-1278">Translocase</keyword>
<accession>A0A382BBG2</accession>
<feature type="domain" description="ABC transporter" evidence="9">
    <location>
        <begin position="23"/>
        <end position="258"/>
    </location>
</feature>